<evidence type="ECO:0000313" key="2">
    <source>
        <dbReference type="Proteomes" id="UP000288805"/>
    </source>
</evidence>
<reference evidence="1 2" key="1">
    <citation type="journal article" date="2018" name="PLoS Genet.">
        <title>Population sequencing reveals clonal diversity and ancestral inbreeding in the grapevine cultivar Chardonnay.</title>
        <authorList>
            <person name="Roach M.J."/>
            <person name="Johnson D.L."/>
            <person name="Bohlmann J."/>
            <person name="van Vuuren H.J."/>
            <person name="Jones S.J."/>
            <person name="Pretorius I.S."/>
            <person name="Schmidt S.A."/>
            <person name="Borneman A.R."/>
        </authorList>
    </citation>
    <scope>NUCLEOTIDE SEQUENCE [LARGE SCALE GENOMIC DNA]</scope>
    <source>
        <strain evidence="2">cv. Chardonnay</strain>
        <tissue evidence="1">Leaf</tissue>
    </source>
</reference>
<organism evidence="1 2">
    <name type="scientific">Vitis vinifera</name>
    <name type="common">Grape</name>
    <dbReference type="NCBI Taxonomy" id="29760"/>
    <lineage>
        <taxon>Eukaryota</taxon>
        <taxon>Viridiplantae</taxon>
        <taxon>Streptophyta</taxon>
        <taxon>Embryophyta</taxon>
        <taxon>Tracheophyta</taxon>
        <taxon>Spermatophyta</taxon>
        <taxon>Magnoliopsida</taxon>
        <taxon>eudicotyledons</taxon>
        <taxon>Gunneridae</taxon>
        <taxon>Pentapetalae</taxon>
        <taxon>rosids</taxon>
        <taxon>Vitales</taxon>
        <taxon>Vitaceae</taxon>
        <taxon>Viteae</taxon>
        <taxon>Vitis</taxon>
    </lineage>
</organism>
<accession>A0A438DF23</accession>
<sequence>MARVPVLHFATGALSRLMECLYSKNFGCAVIISEIRQLFKAQMLAESCCELDVAMADLRIMEEQG</sequence>
<dbReference type="EMBL" id="QGNW01001658">
    <property type="protein sequence ID" value="RVW34050.1"/>
    <property type="molecule type" value="Genomic_DNA"/>
</dbReference>
<evidence type="ECO:0000313" key="1">
    <source>
        <dbReference type="EMBL" id="RVW34050.1"/>
    </source>
</evidence>
<dbReference type="AlphaFoldDB" id="A0A438DF23"/>
<proteinExistence type="predicted"/>
<name>A0A438DF23_VITVI</name>
<dbReference type="Proteomes" id="UP000288805">
    <property type="component" value="Unassembled WGS sequence"/>
</dbReference>
<protein>
    <submittedName>
        <fullName evidence="1">Uncharacterized protein</fullName>
    </submittedName>
</protein>
<gene>
    <name evidence="1" type="ORF">CK203_099340</name>
</gene>
<comment type="caution">
    <text evidence="1">The sequence shown here is derived from an EMBL/GenBank/DDBJ whole genome shotgun (WGS) entry which is preliminary data.</text>
</comment>